<organism evidence="3 4">
    <name type="scientific">Paraglaciecola chathamensis</name>
    <dbReference type="NCBI Taxonomy" id="368405"/>
    <lineage>
        <taxon>Bacteria</taxon>
        <taxon>Pseudomonadati</taxon>
        <taxon>Pseudomonadota</taxon>
        <taxon>Gammaproteobacteria</taxon>
        <taxon>Alteromonadales</taxon>
        <taxon>Alteromonadaceae</taxon>
        <taxon>Paraglaciecola</taxon>
    </lineage>
</organism>
<dbReference type="PROSITE" id="PS50234">
    <property type="entry name" value="VWFA"/>
    <property type="match status" value="1"/>
</dbReference>
<dbReference type="Gene3D" id="3.40.50.410">
    <property type="entry name" value="von Willebrand factor, type A domain"/>
    <property type="match status" value="1"/>
</dbReference>
<evidence type="ECO:0000259" key="2">
    <source>
        <dbReference type="PROSITE" id="PS50234"/>
    </source>
</evidence>
<dbReference type="RefSeq" id="WP_198826125.1">
    <property type="nucleotide sequence ID" value="NZ_JAEILT010000059.1"/>
</dbReference>
<reference evidence="3 4" key="1">
    <citation type="submission" date="2020-12" db="EMBL/GenBank/DDBJ databases">
        <title>Draft genome sequences of nine environmental bacterial isolates colonizing plastic.</title>
        <authorList>
            <person name="Borre I."/>
            <person name="Sonnenschein E.C."/>
        </authorList>
    </citation>
    <scope>NUCLEOTIDE SEQUENCE [LARGE SCALE GENOMIC DNA]</scope>
    <source>
        <strain evidence="3 4">IB30</strain>
    </source>
</reference>
<feature type="chain" id="PRO_5045485891" evidence="1">
    <location>
        <begin position="23"/>
        <end position="251"/>
    </location>
</feature>
<feature type="domain" description="VWFA" evidence="2">
    <location>
        <begin position="28"/>
        <end position="219"/>
    </location>
</feature>
<feature type="signal peptide" evidence="1">
    <location>
        <begin position="1"/>
        <end position="22"/>
    </location>
</feature>
<dbReference type="SUPFAM" id="SSF53300">
    <property type="entry name" value="vWA-like"/>
    <property type="match status" value="1"/>
</dbReference>
<dbReference type="InterPro" id="IPR002035">
    <property type="entry name" value="VWF_A"/>
</dbReference>
<name>A0ABS0WKE8_9ALTE</name>
<dbReference type="EMBL" id="JAEILT010000059">
    <property type="protein sequence ID" value="MBJ2138956.1"/>
    <property type="molecule type" value="Genomic_DNA"/>
</dbReference>
<proteinExistence type="predicted"/>
<gene>
    <name evidence="3" type="ORF">JEU11_21140</name>
</gene>
<dbReference type="Proteomes" id="UP000649232">
    <property type="component" value="Unassembled WGS sequence"/>
</dbReference>
<evidence type="ECO:0000256" key="1">
    <source>
        <dbReference type="SAM" id="SignalP"/>
    </source>
</evidence>
<keyword evidence="1" id="KW-0732">Signal</keyword>
<dbReference type="Pfam" id="PF06707">
    <property type="entry name" value="DUF1194"/>
    <property type="match status" value="1"/>
</dbReference>
<accession>A0ABS0WKE8</accession>
<dbReference type="InterPro" id="IPR010607">
    <property type="entry name" value="DUF1194"/>
</dbReference>
<dbReference type="InterPro" id="IPR036465">
    <property type="entry name" value="vWFA_dom_sf"/>
</dbReference>
<comment type="caution">
    <text evidence="3">The sequence shown here is derived from an EMBL/GenBank/DDBJ whole genome shotgun (WGS) entry which is preliminary data.</text>
</comment>
<protein>
    <submittedName>
        <fullName evidence="3">DUF1194 domain-containing protein</fullName>
    </submittedName>
</protein>
<sequence length="251" mass="26320">MIRKIVLCGVVAATLMSNSASAVVVDLELQLLADVSGSVDNTEYALQLGGYESAFRSSDVIDAIESGTVGSIAVQYIEWSGSTQQFVAVDWFNIFDATSSNTFADMLAGVSRSYTGNTAVGSAINFGLPLFNNGYEGIRSVMDVSGDGATNIGDNTFDAREAALAGGVDAINGITIGNSASLTSWYENNVVGGPDGFVTNAVSFTDFSDAIEDKLIREIAAPKPVAEPSNLAILSFGLLALARVYRRKVVQ</sequence>
<evidence type="ECO:0000313" key="3">
    <source>
        <dbReference type="EMBL" id="MBJ2138956.1"/>
    </source>
</evidence>
<evidence type="ECO:0000313" key="4">
    <source>
        <dbReference type="Proteomes" id="UP000649232"/>
    </source>
</evidence>